<protein>
    <submittedName>
        <fullName evidence="1">Uncharacterized protein</fullName>
    </submittedName>
</protein>
<evidence type="ECO:0000313" key="2">
    <source>
        <dbReference type="Proteomes" id="UP000078284"/>
    </source>
</evidence>
<name>A0A178UV59_ARATH</name>
<dbReference type="AlphaFoldDB" id="A0A178UV59"/>
<evidence type="ECO:0000313" key="1">
    <source>
        <dbReference type="EMBL" id="OAO97916.1"/>
    </source>
</evidence>
<sequence>MIYRKPLDLLETDDLVIKIDCILLKLIEPVNRNPQDIVEEEDVEAKVAIAEGAVAKVAEVVVAEVAKAEVVADNPRKRKTIGANYYIPDKRQCLF</sequence>
<dbReference type="Proteomes" id="UP000078284">
    <property type="component" value="Chromosome 4"/>
</dbReference>
<accession>A0A178UV59</accession>
<comment type="caution">
    <text evidence="1">The sequence shown here is derived from an EMBL/GenBank/DDBJ whole genome shotgun (WGS) entry which is preliminary data.</text>
</comment>
<gene>
    <name evidence="1" type="ordered locus">AXX17_At4g05480</name>
</gene>
<organism evidence="1 2">
    <name type="scientific">Arabidopsis thaliana</name>
    <name type="common">Mouse-ear cress</name>
    <dbReference type="NCBI Taxonomy" id="3702"/>
    <lineage>
        <taxon>Eukaryota</taxon>
        <taxon>Viridiplantae</taxon>
        <taxon>Streptophyta</taxon>
        <taxon>Embryophyta</taxon>
        <taxon>Tracheophyta</taxon>
        <taxon>Spermatophyta</taxon>
        <taxon>Magnoliopsida</taxon>
        <taxon>eudicotyledons</taxon>
        <taxon>Gunneridae</taxon>
        <taxon>Pentapetalae</taxon>
        <taxon>rosids</taxon>
        <taxon>malvids</taxon>
        <taxon>Brassicales</taxon>
        <taxon>Brassicaceae</taxon>
        <taxon>Camelineae</taxon>
        <taxon>Arabidopsis</taxon>
    </lineage>
</organism>
<dbReference type="EMBL" id="LUHQ01000004">
    <property type="protein sequence ID" value="OAO97916.1"/>
    <property type="molecule type" value="Genomic_DNA"/>
</dbReference>
<reference evidence="2" key="1">
    <citation type="journal article" date="2016" name="Proc. Natl. Acad. Sci. U.S.A.">
        <title>Chromosome-level assembly of Arabidopsis thaliana Ler reveals the extent of translocation and inversion polymorphisms.</title>
        <authorList>
            <person name="Zapata L."/>
            <person name="Ding J."/>
            <person name="Willing E.M."/>
            <person name="Hartwig B."/>
            <person name="Bezdan D."/>
            <person name="Jiao W.B."/>
            <person name="Patel V."/>
            <person name="Velikkakam James G."/>
            <person name="Koornneef M."/>
            <person name="Ossowski S."/>
            <person name="Schneeberger K."/>
        </authorList>
    </citation>
    <scope>NUCLEOTIDE SEQUENCE [LARGE SCALE GENOMIC DNA]</scope>
    <source>
        <strain evidence="2">cv. Landsberg erecta</strain>
    </source>
</reference>
<proteinExistence type="predicted"/>